<keyword evidence="11" id="KW-1185">Reference proteome</keyword>
<feature type="active site" description="Tele-AMP-histidine intermediate" evidence="3">
    <location>
        <position position="97"/>
    </location>
</feature>
<evidence type="ECO:0000259" key="9">
    <source>
        <dbReference type="PROSITE" id="PS51084"/>
    </source>
</evidence>
<dbReference type="Gene3D" id="3.30.428.10">
    <property type="entry name" value="HIT-like"/>
    <property type="match status" value="1"/>
</dbReference>
<evidence type="ECO:0000256" key="2">
    <source>
        <dbReference type="ARBA" id="ARBA00022801"/>
    </source>
</evidence>
<dbReference type="Proteomes" id="UP001212411">
    <property type="component" value="Chromosome 3"/>
</dbReference>
<feature type="site" description="Important for induction of apoptosis" evidence="6">
    <location>
        <position position="115"/>
    </location>
</feature>
<dbReference type="PANTHER" id="PTHR46243">
    <property type="entry name" value="BIS(5'-ADENOSYL)-TRIPHOSPHATASE"/>
    <property type="match status" value="1"/>
</dbReference>
<proteinExistence type="predicted"/>
<dbReference type="InterPro" id="IPR019808">
    <property type="entry name" value="Histidine_triad_CS"/>
</dbReference>
<evidence type="ECO:0000256" key="1">
    <source>
        <dbReference type="ARBA" id="ARBA00022741"/>
    </source>
</evidence>
<feature type="binding site" evidence="5">
    <location>
        <position position="99"/>
    </location>
    <ligand>
        <name>substrate</name>
    </ligand>
</feature>
<gene>
    <name evidence="10" type="primary">aph1</name>
    <name evidence="10" type="ORF">SOMG_04253</name>
</gene>
<organism evidence="10 11">
    <name type="scientific">Schizosaccharomyces osmophilus</name>
    <dbReference type="NCBI Taxonomy" id="2545709"/>
    <lineage>
        <taxon>Eukaryota</taxon>
        <taxon>Fungi</taxon>
        <taxon>Dikarya</taxon>
        <taxon>Ascomycota</taxon>
        <taxon>Taphrinomycotina</taxon>
        <taxon>Schizosaccharomycetes</taxon>
        <taxon>Schizosaccharomycetales</taxon>
        <taxon>Schizosaccharomycetaceae</taxon>
        <taxon>Schizosaccharomyces</taxon>
    </lineage>
</organism>
<dbReference type="PROSITE" id="PS51084">
    <property type="entry name" value="HIT_2"/>
    <property type="match status" value="1"/>
</dbReference>
<dbReference type="InterPro" id="IPR039383">
    <property type="entry name" value="FHIT"/>
</dbReference>
<reference evidence="10 11" key="1">
    <citation type="journal article" date="2023" name="G3 (Bethesda)">
        <title>A high-quality reference genome for the fission yeast Schizosaccharomyces osmophilus.</title>
        <authorList>
            <person name="Jia G.S."/>
            <person name="Zhang W.C."/>
            <person name="Liang Y."/>
            <person name="Liu X.H."/>
            <person name="Rhind N."/>
            <person name="Pidoux A."/>
            <person name="Brysch-Herzberg M."/>
            <person name="Du L.L."/>
        </authorList>
    </citation>
    <scope>NUCLEOTIDE SEQUENCE [LARGE SCALE GENOMIC DNA]</scope>
    <source>
        <strain evidence="10 11">CBS 15793</strain>
    </source>
</reference>
<evidence type="ECO:0000256" key="4">
    <source>
        <dbReference type="PIRSR" id="PIRSR601310-3"/>
    </source>
</evidence>
<feature type="short sequence motif" description="Histidine triad motif" evidence="4 7">
    <location>
        <begin position="95"/>
        <end position="99"/>
    </location>
</feature>
<dbReference type="RefSeq" id="XP_056039604.1">
    <property type="nucleotide sequence ID" value="XM_056183040.1"/>
</dbReference>
<evidence type="ECO:0000313" key="10">
    <source>
        <dbReference type="EMBL" id="WBW75361.1"/>
    </source>
</evidence>
<protein>
    <submittedName>
        <fullName evidence="10">Bis(5'-nucleosidyl)-tetraphosphatase</fullName>
    </submittedName>
</protein>
<accession>A0AAF0AX10</accession>
<feature type="compositionally biased region" description="Basic and acidic residues" evidence="8">
    <location>
        <begin position="150"/>
        <end position="159"/>
    </location>
</feature>
<feature type="domain" description="HIT" evidence="9">
    <location>
        <begin position="3"/>
        <end position="110"/>
    </location>
</feature>
<dbReference type="InterPro" id="IPR001310">
    <property type="entry name" value="Histidine_triad_HIT"/>
</dbReference>
<evidence type="ECO:0000313" key="11">
    <source>
        <dbReference type="Proteomes" id="UP001212411"/>
    </source>
</evidence>
<evidence type="ECO:0000256" key="5">
    <source>
        <dbReference type="PIRSR" id="PIRSR639383-2"/>
    </source>
</evidence>
<dbReference type="InterPro" id="IPR051884">
    <property type="entry name" value="Bis(5'-adenosyl)-TPase_reg"/>
</dbReference>
<evidence type="ECO:0000256" key="7">
    <source>
        <dbReference type="PROSITE-ProRule" id="PRU00464"/>
    </source>
</evidence>
<feature type="binding site" evidence="5">
    <location>
        <begin position="90"/>
        <end position="93"/>
    </location>
    <ligand>
        <name>substrate</name>
    </ligand>
</feature>
<dbReference type="FunFam" id="3.30.428.10:FF:000011">
    <property type="entry name" value="Fragile histidine triad"/>
    <property type="match status" value="1"/>
</dbReference>
<dbReference type="PANTHER" id="PTHR46243:SF1">
    <property type="entry name" value="BIS(5'-ADENOSYL)-TRIPHOSPHATASE"/>
    <property type="match status" value="1"/>
</dbReference>
<evidence type="ECO:0000256" key="6">
    <source>
        <dbReference type="PIRSR" id="PIRSR639383-3"/>
    </source>
</evidence>
<dbReference type="Pfam" id="PF01230">
    <property type="entry name" value="HIT"/>
    <property type="match status" value="1"/>
</dbReference>
<dbReference type="SUPFAM" id="SSF54197">
    <property type="entry name" value="HIT-like"/>
    <property type="match status" value="1"/>
</dbReference>
<feature type="region of interest" description="Disordered" evidence="8">
    <location>
        <begin position="134"/>
        <end position="162"/>
    </location>
</feature>
<dbReference type="GO" id="GO:0000166">
    <property type="term" value="F:nucleotide binding"/>
    <property type="evidence" value="ECO:0007669"/>
    <property type="project" value="UniProtKB-KW"/>
</dbReference>
<dbReference type="AlphaFoldDB" id="A0AAF0AX10"/>
<dbReference type="KEGG" id="som:SOMG_04253"/>
<dbReference type="EMBL" id="CP115613">
    <property type="protein sequence ID" value="WBW75361.1"/>
    <property type="molecule type" value="Genomic_DNA"/>
</dbReference>
<feature type="binding site" evidence="5">
    <location>
        <position position="28"/>
    </location>
    <ligand>
        <name>substrate</name>
    </ligand>
</feature>
<sequence length="179" mass="20318">MSKPFMFSAFNVTNQVFYQAKHSFAIVNLKPILPGHVLVLPRRVVPRLRDLSQEEIGDLFESVKKVQSILEKVYTATASNIGIQDGKDAGQTVPHLHVHLIPRKKLDFNENDEVYQHLEKAEANLESLQATGKEAIVGDQAPPTSMKKSIPRDEDRQPRTPEVMQEEATWLRSFFAQNQ</sequence>
<dbReference type="PROSITE" id="PS00892">
    <property type="entry name" value="HIT_1"/>
    <property type="match status" value="1"/>
</dbReference>
<dbReference type="GO" id="GO:0016787">
    <property type="term" value="F:hydrolase activity"/>
    <property type="evidence" value="ECO:0007669"/>
    <property type="project" value="UniProtKB-KW"/>
</dbReference>
<keyword evidence="1" id="KW-0547">Nucleotide-binding</keyword>
<dbReference type="CDD" id="cd01275">
    <property type="entry name" value="FHIT"/>
    <property type="match status" value="1"/>
</dbReference>
<dbReference type="GeneID" id="80877729"/>
<evidence type="ECO:0000256" key="3">
    <source>
        <dbReference type="PIRSR" id="PIRSR601310-1"/>
    </source>
</evidence>
<dbReference type="PRINTS" id="PR00332">
    <property type="entry name" value="HISTRIAD"/>
</dbReference>
<dbReference type="InterPro" id="IPR011146">
    <property type="entry name" value="HIT-like"/>
</dbReference>
<name>A0AAF0AX10_9SCHI</name>
<feature type="binding site" evidence="5">
    <location>
        <position position="84"/>
    </location>
    <ligand>
        <name>substrate</name>
    </ligand>
</feature>
<keyword evidence="2" id="KW-0378">Hydrolase</keyword>
<evidence type="ECO:0000256" key="8">
    <source>
        <dbReference type="SAM" id="MobiDB-lite"/>
    </source>
</evidence>
<dbReference type="InterPro" id="IPR036265">
    <property type="entry name" value="HIT-like_sf"/>
</dbReference>